<dbReference type="Proteomes" id="UP000192783">
    <property type="component" value="Unassembled WGS sequence"/>
</dbReference>
<keyword evidence="7" id="KW-1185">Reference proteome</keyword>
<accession>A0A1W1X8Z4</accession>
<evidence type="ECO:0000259" key="4">
    <source>
        <dbReference type="Pfam" id="PF02576"/>
    </source>
</evidence>
<name>A0A1W1X8Z4_9BACT</name>
<protein>
    <recommendedName>
        <fullName evidence="3">Ribosome maturation factor RimP</fullName>
    </recommendedName>
</protein>
<dbReference type="GO" id="GO:0000028">
    <property type="term" value="P:ribosomal small subunit assembly"/>
    <property type="evidence" value="ECO:0007669"/>
    <property type="project" value="TreeGrafter"/>
</dbReference>
<comment type="similarity">
    <text evidence="3">Belongs to the RimP family.</text>
</comment>
<dbReference type="SUPFAM" id="SSF75420">
    <property type="entry name" value="YhbC-like, N-terminal domain"/>
    <property type="match status" value="1"/>
</dbReference>
<dbReference type="InterPro" id="IPR028998">
    <property type="entry name" value="RimP_C"/>
</dbReference>
<keyword evidence="1 3" id="KW-0963">Cytoplasm</keyword>
<proteinExistence type="inferred from homology"/>
<dbReference type="InterPro" id="IPR036847">
    <property type="entry name" value="RimP_C_sf"/>
</dbReference>
<dbReference type="InterPro" id="IPR035956">
    <property type="entry name" value="RimP_N_sf"/>
</dbReference>
<keyword evidence="2 3" id="KW-0690">Ribosome biogenesis</keyword>
<dbReference type="Pfam" id="PF02576">
    <property type="entry name" value="RimP_N"/>
    <property type="match status" value="1"/>
</dbReference>
<evidence type="ECO:0000259" key="5">
    <source>
        <dbReference type="Pfam" id="PF17384"/>
    </source>
</evidence>
<dbReference type="Pfam" id="PF17384">
    <property type="entry name" value="DUF150_C"/>
    <property type="match status" value="1"/>
</dbReference>
<dbReference type="GO" id="GO:0006412">
    <property type="term" value="P:translation"/>
    <property type="evidence" value="ECO:0007669"/>
    <property type="project" value="TreeGrafter"/>
</dbReference>
<dbReference type="STRING" id="1121390.SAMN02746041_00903"/>
<dbReference type="PANTHER" id="PTHR33867:SF1">
    <property type="entry name" value="RIBOSOME MATURATION FACTOR RIMP"/>
    <property type="match status" value="1"/>
</dbReference>
<evidence type="ECO:0000256" key="1">
    <source>
        <dbReference type="ARBA" id="ARBA00022490"/>
    </source>
</evidence>
<dbReference type="CDD" id="cd01734">
    <property type="entry name" value="YlxS_C"/>
    <property type="match status" value="1"/>
</dbReference>
<evidence type="ECO:0000256" key="3">
    <source>
        <dbReference type="HAMAP-Rule" id="MF_01077"/>
    </source>
</evidence>
<organism evidence="6 7">
    <name type="scientific">Desulfacinum hydrothermale DSM 13146</name>
    <dbReference type="NCBI Taxonomy" id="1121390"/>
    <lineage>
        <taxon>Bacteria</taxon>
        <taxon>Pseudomonadati</taxon>
        <taxon>Thermodesulfobacteriota</taxon>
        <taxon>Syntrophobacteria</taxon>
        <taxon>Syntrophobacterales</taxon>
        <taxon>Syntrophobacteraceae</taxon>
        <taxon>Desulfacinum</taxon>
    </lineage>
</organism>
<feature type="domain" description="Ribosome maturation factor RimP N-terminal" evidence="4">
    <location>
        <begin position="22"/>
        <end position="93"/>
    </location>
</feature>
<dbReference type="Gene3D" id="2.30.30.180">
    <property type="entry name" value="Ribosome maturation factor RimP, C-terminal domain"/>
    <property type="match status" value="1"/>
</dbReference>
<sequence>MTGTKKAEDRSRQVVERLWSLATPVIRAEGMDLIEVEYRRESHGWVLRLFVDREEGITVEDCALVSRVVSDLLDVEDPISGPYHLEVSSPGLDRPLRKWEHFRDHTGQVVSVRTREALEGRRNFKGTLRNACPETIQVECDGTVHEIAIDNIERARLRYFDSQRL</sequence>
<gene>
    <name evidence="3" type="primary">rimP</name>
    <name evidence="6" type="ORF">SAMN02746041_00903</name>
</gene>
<dbReference type="GO" id="GO:0005829">
    <property type="term" value="C:cytosol"/>
    <property type="evidence" value="ECO:0007669"/>
    <property type="project" value="TreeGrafter"/>
</dbReference>
<feature type="domain" description="Ribosome maturation factor RimP C-terminal" evidence="5">
    <location>
        <begin position="96"/>
        <end position="157"/>
    </location>
</feature>
<comment type="function">
    <text evidence="3">Required for maturation of 30S ribosomal subunits.</text>
</comment>
<dbReference type="AlphaFoldDB" id="A0A1W1X8Z4"/>
<dbReference type="RefSeq" id="WP_084056684.1">
    <property type="nucleotide sequence ID" value="NZ_FWXF01000003.1"/>
</dbReference>
<dbReference type="SUPFAM" id="SSF74942">
    <property type="entry name" value="YhbC-like, C-terminal domain"/>
    <property type="match status" value="1"/>
</dbReference>
<reference evidence="6 7" key="1">
    <citation type="submission" date="2017-04" db="EMBL/GenBank/DDBJ databases">
        <authorList>
            <person name="Afonso C.L."/>
            <person name="Miller P.J."/>
            <person name="Scott M.A."/>
            <person name="Spackman E."/>
            <person name="Goraichik I."/>
            <person name="Dimitrov K.M."/>
            <person name="Suarez D.L."/>
            <person name="Swayne D.E."/>
        </authorList>
    </citation>
    <scope>NUCLEOTIDE SEQUENCE [LARGE SCALE GENOMIC DNA]</scope>
    <source>
        <strain evidence="6 7">DSM 13146</strain>
    </source>
</reference>
<dbReference type="Gene3D" id="3.30.300.70">
    <property type="entry name" value="RimP-like superfamily, N-terminal"/>
    <property type="match status" value="1"/>
</dbReference>
<dbReference type="HAMAP" id="MF_01077">
    <property type="entry name" value="RimP"/>
    <property type="match status" value="1"/>
</dbReference>
<evidence type="ECO:0000256" key="2">
    <source>
        <dbReference type="ARBA" id="ARBA00022517"/>
    </source>
</evidence>
<dbReference type="PANTHER" id="PTHR33867">
    <property type="entry name" value="RIBOSOME MATURATION FACTOR RIMP"/>
    <property type="match status" value="1"/>
</dbReference>
<evidence type="ECO:0000313" key="6">
    <source>
        <dbReference type="EMBL" id="SMC20389.1"/>
    </source>
</evidence>
<dbReference type="OrthoDB" id="9805006at2"/>
<dbReference type="InterPro" id="IPR003728">
    <property type="entry name" value="Ribosome_maturation_RimP"/>
</dbReference>
<dbReference type="EMBL" id="FWXF01000003">
    <property type="protein sequence ID" value="SMC20389.1"/>
    <property type="molecule type" value="Genomic_DNA"/>
</dbReference>
<dbReference type="InterPro" id="IPR028989">
    <property type="entry name" value="RimP_N"/>
</dbReference>
<evidence type="ECO:0000313" key="7">
    <source>
        <dbReference type="Proteomes" id="UP000192783"/>
    </source>
</evidence>
<dbReference type="FunFam" id="3.30.300.70:FF:000001">
    <property type="entry name" value="Ribosome maturation factor RimP"/>
    <property type="match status" value="1"/>
</dbReference>
<comment type="subcellular location">
    <subcellularLocation>
        <location evidence="3">Cytoplasm</location>
    </subcellularLocation>
</comment>